<proteinExistence type="predicted"/>
<dbReference type="InterPro" id="IPR033768">
    <property type="entry name" value="Hydin_ADK"/>
</dbReference>
<feature type="region of interest" description="Disordered" evidence="4">
    <location>
        <begin position="616"/>
        <end position="663"/>
    </location>
</feature>
<evidence type="ECO:0000259" key="5">
    <source>
        <dbReference type="SMART" id="SM00382"/>
    </source>
</evidence>
<dbReference type="SMART" id="SM00382">
    <property type="entry name" value="AAA"/>
    <property type="match status" value="2"/>
</dbReference>
<evidence type="ECO:0000256" key="4">
    <source>
        <dbReference type="SAM" id="MobiDB-lite"/>
    </source>
</evidence>
<dbReference type="GO" id="GO:0019205">
    <property type="term" value="F:nucleobase-containing compound kinase activity"/>
    <property type="evidence" value="ECO:0007669"/>
    <property type="project" value="InterPro"/>
</dbReference>
<evidence type="ECO:0000256" key="2">
    <source>
        <dbReference type="ARBA" id="ARBA00022741"/>
    </source>
</evidence>
<dbReference type="Proteomes" id="UP000014760">
    <property type="component" value="Unassembled WGS sequence"/>
</dbReference>
<dbReference type="Pfam" id="PF00406">
    <property type="entry name" value="ADK"/>
    <property type="match status" value="1"/>
</dbReference>
<keyword evidence="3" id="KW-0418">Kinase</keyword>
<dbReference type="GO" id="GO:0006139">
    <property type="term" value="P:nucleobase-containing compound metabolic process"/>
    <property type="evidence" value="ECO:0007669"/>
    <property type="project" value="InterPro"/>
</dbReference>
<evidence type="ECO:0000256" key="3">
    <source>
        <dbReference type="ARBA" id="ARBA00022777"/>
    </source>
</evidence>
<keyword evidence="2" id="KW-0547">Nucleotide-binding</keyword>
<feature type="region of interest" description="Disordered" evidence="4">
    <location>
        <begin position="431"/>
        <end position="451"/>
    </location>
</feature>
<accession>R7U826</accession>
<protein>
    <recommendedName>
        <fullName evidence="5">AAA+ ATPase domain-containing protein</fullName>
    </recommendedName>
</protein>
<dbReference type="InterPro" id="IPR000850">
    <property type="entry name" value="Adenylat/UMP-CMP_kin"/>
</dbReference>
<dbReference type="AlphaFoldDB" id="R7U826"/>
<dbReference type="Gene3D" id="3.40.50.300">
    <property type="entry name" value="P-loop containing nucleotide triphosphate hydrolases"/>
    <property type="match status" value="2"/>
</dbReference>
<dbReference type="OMA" id="LFTTVMD"/>
<feature type="domain" description="AAA+ ATPase" evidence="5">
    <location>
        <begin position="360"/>
        <end position="609"/>
    </location>
</feature>
<dbReference type="CDD" id="cd01428">
    <property type="entry name" value="ADK"/>
    <property type="match status" value="1"/>
</dbReference>
<feature type="domain" description="AAA+ ATPase" evidence="5">
    <location>
        <begin position="4"/>
        <end position="135"/>
    </location>
</feature>
<dbReference type="EMBL" id="KB303969">
    <property type="protein sequence ID" value="ELU02520.1"/>
    <property type="molecule type" value="Genomic_DNA"/>
</dbReference>
<dbReference type="InterPro" id="IPR003593">
    <property type="entry name" value="AAA+_ATPase"/>
</dbReference>
<gene>
    <name evidence="6" type="ORF">CAPTEDRAFT_105263</name>
</gene>
<dbReference type="EnsemblMetazoa" id="CapteT105263">
    <property type="protein sequence ID" value="CapteP105263"/>
    <property type="gene ID" value="CapteG105263"/>
</dbReference>
<dbReference type="GO" id="GO:0005524">
    <property type="term" value="F:ATP binding"/>
    <property type="evidence" value="ECO:0007669"/>
    <property type="project" value="InterPro"/>
</dbReference>
<organism evidence="6">
    <name type="scientific">Capitella teleta</name>
    <name type="common">Polychaete worm</name>
    <dbReference type="NCBI Taxonomy" id="283909"/>
    <lineage>
        <taxon>Eukaryota</taxon>
        <taxon>Metazoa</taxon>
        <taxon>Spiralia</taxon>
        <taxon>Lophotrochozoa</taxon>
        <taxon>Annelida</taxon>
        <taxon>Polychaeta</taxon>
        <taxon>Sedentaria</taxon>
        <taxon>Scolecida</taxon>
        <taxon>Capitellidae</taxon>
        <taxon>Capitella</taxon>
    </lineage>
</organism>
<name>R7U826_CAPTE</name>
<sequence>LYSKPTCFIVVGKPGSGKTTLAQRLAQEWKCQLVNATEVIQQAIDMQTEMGVKAQEILMRGEAIPESMAAKFLEEKINSPEVAHHGYILDDFPSLSEDYLSVKDQVELIKNWKLKPDFIINIKVPDKDLETRRIGQRIDPVTGMIYTQEIYDPDKPTQNGGEEGEGEEEEEEEEEMEEEQEVGLTELPPEVIERMVKRPEDLPSYVEDNIKVYKSNILRILEDYMADHDQQYLIELDGNKGSLILHKELMSRLACFVLRPAAIPIRLQDGEEEELPDEIDTDDLLRSLAPKQMVAPRHRWRRSKWGRYCPVSLAEGNLLLGKPEFGVSFLDKMYVLSCEEAVGKFMKNPRQYLLPPQPRPPVKLVVTGPPLSGKTSLCHLLAQKYSANVLDMDEIIRPKIEEERAKMLQQVRDEAVENAIVTVKQRIKEQMEAEAAQKEETTEEEHPAPEEKEAEGLFIHVFAEDTLLEDQDEKVAEPSETTVTDGEKSTEFTVEIDAFHPDVVTMVELAIETAKDNEVTLAPETYIDVMEEAISEAEKSMRSKSTNGPLNGGWILDNFPKTRDQWNVMLERGITIDDIIVLRDESENGDFLVKRWYYLNKKQIDQKISERKAFEVEEQKRKEEEERLRKEEEKRQEEEAARKAREEERQKKIDAGEEVSDEGEQKELLLIKTQISVLINVV</sequence>
<dbReference type="PANTHER" id="PTHR23359">
    <property type="entry name" value="NUCLEOTIDE KINASE"/>
    <property type="match status" value="1"/>
</dbReference>
<reference evidence="8" key="1">
    <citation type="submission" date="2012-12" db="EMBL/GenBank/DDBJ databases">
        <authorList>
            <person name="Hellsten U."/>
            <person name="Grimwood J."/>
            <person name="Chapman J.A."/>
            <person name="Shapiro H."/>
            <person name="Aerts A."/>
            <person name="Otillar R.P."/>
            <person name="Terry A.Y."/>
            <person name="Boore J.L."/>
            <person name="Simakov O."/>
            <person name="Marletaz F."/>
            <person name="Cho S.-J."/>
            <person name="Edsinger-Gonzales E."/>
            <person name="Havlak P."/>
            <person name="Kuo D.-H."/>
            <person name="Larsson T."/>
            <person name="Lv J."/>
            <person name="Arendt D."/>
            <person name="Savage R."/>
            <person name="Osoegawa K."/>
            <person name="de Jong P."/>
            <person name="Lindberg D.R."/>
            <person name="Seaver E.C."/>
            <person name="Weisblat D.A."/>
            <person name="Putnam N.H."/>
            <person name="Grigoriev I.V."/>
            <person name="Rokhsar D.S."/>
        </authorList>
    </citation>
    <scope>NUCLEOTIDE SEQUENCE</scope>
    <source>
        <strain evidence="8">I ESC-2004</strain>
    </source>
</reference>
<dbReference type="OrthoDB" id="439792at2759"/>
<evidence type="ECO:0000313" key="7">
    <source>
        <dbReference type="EnsemblMetazoa" id="CapteP105263"/>
    </source>
</evidence>
<evidence type="ECO:0000313" key="6">
    <source>
        <dbReference type="EMBL" id="ELU02520.1"/>
    </source>
</evidence>
<reference evidence="6 8" key="2">
    <citation type="journal article" date="2013" name="Nature">
        <title>Insights into bilaterian evolution from three spiralian genomes.</title>
        <authorList>
            <person name="Simakov O."/>
            <person name="Marletaz F."/>
            <person name="Cho S.J."/>
            <person name="Edsinger-Gonzales E."/>
            <person name="Havlak P."/>
            <person name="Hellsten U."/>
            <person name="Kuo D.H."/>
            <person name="Larsson T."/>
            <person name="Lv J."/>
            <person name="Arendt D."/>
            <person name="Savage R."/>
            <person name="Osoegawa K."/>
            <person name="de Jong P."/>
            <person name="Grimwood J."/>
            <person name="Chapman J.A."/>
            <person name="Shapiro H."/>
            <person name="Aerts A."/>
            <person name="Otillar R.P."/>
            <person name="Terry A.Y."/>
            <person name="Boore J.L."/>
            <person name="Grigoriev I.V."/>
            <person name="Lindberg D.R."/>
            <person name="Seaver E.C."/>
            <person name="Weisblat D.A."/>
            <person name="Putnam N.H."/>
            <person name="Rokhsar D.S."/>
        </authorList>
    </citation>
    <scope>NUCLEOTIDE SEQUENCE</scope>
    <source>
        <strain evidence="6 8">I ESC-2004</strain>
    </source>
</reference>
<keyword evidence="8" id="KW-1185">Reference proteome</keyword>
<dbReference type="Pfam" id="PF17213">
    <property type="entry name" value="Hydin_ADK"/>
    <property type="match status" value="1"/>
</dbReference>
<feature type="region of interest" description="Disordered" evidence="4">
    <location>
        <begin position="149"/>
        <end position="188"/>
    </location>
</feature>
<dbReference type="EMBL" id="AMQN01008794">
    <property type="status" value="NOT_ANNOTATED_CDS"/>
    <property type="molecule type" value="Genomic_DNA"/>
</dbReference>
<feature type="compositionally biased region" description="Basic and acidic residues" evidence="4">
    <location>
        <begin position="616"/>
        <end position="655"/>
    </location>
</feature>
<keyword evidence="1" id="KW-0808">Transferase</keyword>
<evidence type="ECO:0000256" key="1">
    <source>
        <dbReference type="ARBA" id="ARBA00022679"/>
    </source>
</evidence>
<reference evidence="7" key="3">
    <citation type="submission" date="2015-06" db="UniProtKB">
        <authorList>
            <consortium name="EnsemblMetazoa"/>
        </authorList>
    </citation>
    <scope>IDENTIFICATION</scope>
</reference>
<evidence type="ECO:0000313" key="8">
    <source>
        <dbReference type="Proteomes" id="UP000014760"/>
    </source>
</evidence>
<feature type="non-terminal residue" evidence="6">
    <location>
        <position position="1"/>
    </location>
</feature>
<dbReference type="STRING" id="283909.R7U826"/>
<dbReference type="InterPro" id="IPR027417">
    <property type="entry name" value="P-loop_NTPase"/>
</dbReference>
<dbReference type="SUPFAM" id="SSF52540">
    <property type="entry name" value="P-loop containing nucleoside triphosphate hydrolases"/>
    <property type="match status" value="2"/>
</dbReference>
<dbReference type="HOGENOM" id="CLU_008845_1_0_1"/>
<feature type="compositionally biased region" description="Acidic residues" evidence="4">
    <location>
        <begin position="162"/>
        <end position="181"/>
    </location>
</feature>